<keyword evidence="3" id="KW-1133">Transmembrane helix</keyword>
<keyword evidence="2" id="KW-0812">Transmembrane</keyword>
<organism evidence="8 9">
    <name type="scientific">Niveispirillum lacus</name>
    <dbReference type="NCBI Taxonomy" id="1981099"/>
    <lineage>
        <taxon>Bacteria</taxon>
        <taxon>Pseudomonadati</taxon>
        <taxon>Pseudomonadota</taxon>
        <taxon>Alphaproteobacteria</taxon>
        <taxon>Rhodospirillales</taxon>
        <taxon>Azospirillaceae</taxon>
        <taxon>Niveispirillum</taxon>
    </lineage>
</organism>
<feature type="domain" description="TonB C-terminal" evidence="7">
    <location>
        <begin position="1"/>
        <end position="98"/>
    </location>
</feature>
<dbReference type="GO" id="GO:0015891">
    <property type="term" value="P:siderophore transport"/>
    <property type="evidence" value="ECO:0007669"/>
    <property type="project" value="InterPro"/>
</dbReference>
<dbReference type="Proteomes" id="UP000216998">
    <property type="component" value="Unassembled WGS sequence"/>
</dbReference>
<comment type="caution">
    <text evidence="8">The sequence shown here is derived from an EMBL/GenBank/DDBJ whole genome shotgun (WGS) entry which is preliminary data.</text>
</comment>
<dbReference type="Pfam" id="PF03544">
    <property type="entry name" value="TonB_C"/>
    <property type="match status" value="1"/>
</dbReference>
<dbReference type="AlphaFoldDB" id="A0A255YTI7"/>
<dbReference type="InterPro" id="IPR003538">
    <property type="entry name" value="TonB"/>
</dbReference>
<comment type="similarity">
    <text evidence="5">Belongs to the TonB family.</text>
</comment>
<feature type="compositionally biased region" description="Basic and acidic residues" evidence="6">
    <location>
        <begin position="67"/>
        <end position="85"/>
    </location>
</feature>
<keyword evidence="4" id="KW-0472">Membrane</keyword>
<proteinExistence type="inferred from homology"/>
<dbReference type="GO" id="GO:0005886">
    <property type="term" value="C:plasma membrane"/>
    <property type="evidence" value="ECO:0007669"/>
    <property type="project" value="UniProtKB-SubCell"/>
</dbReference>
<dbReference type="OrthoDB" id="7630804at2"/>
<dbReference type="RefSeq" id="WP_094457583.1">
    <property type="nucleotide sequence ID" value="NZ_NOXU01000031.1"/>
</dbReference>
<keyword evidence="5" id="KW-1003">Cell membrane</keyword>
<accession>A0A255YTI7</accession>
<dbReference type="InterPro" id="IPR037682">
    <property type="entry name" value="TonB_C"/>
</dbReference>
<dbReference type="GO" id="GO:0055085">
    <property type="term" value="P:transmembrane transport"/>
    <property type="evidence" value="ECO:0007669"/>
    <property type="project" value="InterPro"/>
</dbReference>
<protein>
    <recommendedName>
        <fullName evidence="5">Protein TonB</fullName>
    </recommendedName>
</protein>
<evidence type="ECO:0000256" key="6">
    <source>
        <dbReference type="SAM" id="MobiDB-lite"/>
    </source>
</evidence>
<evidence type="ECO:0000313" key="8">
    <source>
        <dbReference type="EMBL" id="OYQ32547.1"/>
    </source>
</evidence>
<feature type="region of interest" description="Disordered" evidence="6">
    <location>
        <begin position="66"/>
        <end position="85"/>
    </location>
</feature>
<evidence type="ECO:0000259" key="7">
    <source>
        <dbReference type="PROSITE" id="PS52015"/>
    </source>
</evidence>
<comment type="subcellular location">
    <subcellularLocation>
        <location evidence="5">Cell inner membrane</location>
        <topology evidence="5">Single-pass membrane protein</topology>
        <orientation evidence="5">Periplasmic side</orientation>
    </subcellularLocation>
    <subcellularLocation>
        <location evidence="1">Membrane</location>
        <topology evidence="1">Single-pass membrane protein</topology>
    </subcellularLocation>
</comment>
<evidence type="ECO:0000313" key="9">
    <source>
        <dbReference type="Proteomes" id="UP000216998"/>
    </source>
</evidence>
<keyword evidence="5" id="KW-0813">Transport</keyword>
<name>A0A255YTI7_9PROT</name>
<dbReference type="GO" id="GO:0015031">
    <property type="term" value="P:protein transport"/>
    <property type="evidence" value="ECO:0007669"/>
    <property type="project" value="UniProtKB-UniRule"/>
</dbReference>
<keyword evidence="5" id="KW-0653">Protein transport</keyword>
<evidence type="ECO:0000256" key="5">
    <source>
        <dbReference type="RuleBase" id="RU362123"/>
    </source>
</evidence>
<dbReference type="EMBL" id="NOXU01000031">
    <property type="protein sequence ID" value="OYQ32547.1"/>
    <property type="molecule type" value="Genomic_DNA"/>
</dbReference>
<evidence type="ECO:0000256" key="2">
    <source>
        <dbReference type="ARBA" id="ARBA00022692"/>
    </source>
</evidence>
<evidence type="ECO:0000256" key="1">
    <source>
        <dbReference type="ARBA" id="ARBA00004167"/>
    </source>
</evidence>
<dbReference type="NCBIfam" id="TIGR01352">
    <property type="entry name" value="tonB_Cterm"/>
    <property type="match status" value="1"/>
</dbReference>
<evidence type="ECO:0000256" key="3">
    <source>
        <dbReference type="ARBA" id="ARBA00022989"/>
    </source>
</evidence>
<dbReference type="InterPro" id="IPR006260">
    <property type="entry name" value="TonB/TolA_C"/>
</dbReference>
<dbReference type="GO" id="GO:0031992">
    <property type="term" value="F:energy transducer activity"/>
    <property type="evidence" value="ECO:0007669"/>
    <property type="project" value="InterPro"/>
</dbReference>
<sequence length="98" mass="11407">MSDLEPLFRPRLQYPERALRLRREGRVIVEFRIGNDGAPQDVRVVEAIPPGLFEQSALRYAAGLRYHPGEKPPHPAETMGRERDRQRLEVRFEMRGQA</sequence>
<reference evidence="8 9" key="1">
    <citation type="submission" date="2017-07" db="EMBL/GenBank/DDBJ databases">
        <title>Niveispirillum cyanobacteriorum sp. nov., isolated from cyanobacterial aggregates in a eutrophic lake.</title>
        <authorList>
            <person name="Cai H."/>
        </authorList>
    </citation>
    <scope>NUCLEOTIDE SEQUENCE [LARGE SCALE GENOMIC DNA]</scope>
    <source>
        <strain evidence="9">TH1-14</strain>
    </source>
</reference>
<dbReference type="PROSITE" id="PS52015">
    <property type="entry name" value="TONB_CTD"/>
    <property type="match status" value="1"/>
</dbReference>
<dbReference type="SUPFAM" id="SSF74653">
    <property type="entry name" value="TolA/TonB C-terminal domain"/>
    <property type="match status" value="1"/>
</dbReference>
<dbReference type="GO" id="GO:0030288">
    <property type="term" value="C:outer membrane-bounded periplasmic space"/>
    <property type="evidence" value="ECO:0007669"/>
    <property type="project" value="InterPro"/>
</dbReference>
<evidence type="ECO:0000256" key="4">
    <source>
        <dbReference type="ARBA" id="ARBA00023136"/>
    </source>
</evidence>
<dbReference type="PRINTS" id="PR01374">
    <property type="entry name" value="TONBPROTEIN"/>
</dbReference>
<keyword evidence="5" id="KW-0735">Signal-anchor</keyword>
<keyword evidence="9" id="KW-1185">Reference proteome</keyword>
<gene>
    <name evidence="8" type="ORF">CHU95_17320</name>
</gene>
<keyword evidence="5" id="KW-0997">Cell inner membrane</keyword>
<dbReference type="Gene3D" id="3.30.2420.10">
    <property type="entry name" value="TonB"/>
    <property type="match status" value="1"/>
</dbReference>
<comment type="function">
    <text evidence="5">Interacts with outer membrane receptor proteins that carry out high-affinity binding and energy dependent uptake into the periplasmic space of specific substrates. It could act to transduce energy from the cytoplasmic membrane to specific energy-requiring processes in the outer membrane, resulting in the release into the periplasm of ligands bound by these outer membrane proteins.</text>
</comment>